<organism evidence="1 2">
    <name type="scientific">Nannocystis pusilla</name>
    <dbReference type="NCBI Taxonomy" id="889268"/>
    <lineage>
        <taxon>Bacteria</taxon>
        <taxon>Pseudomonadati</taxon>
        <taxon>Myxococcota</taxon>
        <taxon>Polyangia</taxon>
        <taxon>Nannocystales</taxon>
        <taxon>Nannocystaceae</taxon>
        <taxon>Nannocystis</taxon>
    </lineage>
</organism>
<name>A0A9X3EK97_9BACT</name>
<dbReference type="Proteomes" id="UP001150924">
    <property type="component" value="Unassembled WGS sequence"/>
</dbReference>
<keyword evidence="2" id="KW-1185">Reference proteome</keyword>
<proteinExistence type="predicted"/>
<evidence type="ECO:0000313" key="1">
    <source>
        <dbReference type="EMBL" id="MCY1004764.1"/>
    </source>
</evidence>
<evidence type="ECO:0000313" key="2">
    <source>
        <dbReference type="Proteomes" id="UP001150924"/>
    </source>
</evidence>
<dbReference type="AlphaFoldDB" id="A0A9X3EK97"/>
<gene>
    <name evidence="1" type="ORF">OV079_04085</name>
</gene>
<reference evidence="1" key="1">
    <citation type="submission" date="2022-11" db="EMBL/GenBank/DDBJ databases">
        <title>Minimal conservation of predation-associated metabolite biosynthetic gene clusters underscores biosynthetic potential of Myxococcota including descriptions for ten novel species: Archangium lansinium sp. nov., Myxococcus landrumus sp. nov., Nannocystis bai.</title>
        <authorList>
            <person name="Ahearne A."/>
            <person name="Stevens C."/>
            <person name="Phillips K."/>
        </authorList>
    </citation>
    <scope>NUCLEOTIDE SEQUENCE</scope>
    <source>
        <strain evidence="1">Na p29</strain>
    </source>
</reference>
<protein>
    <submittedName>
        <fullName evidence="1">Uncharacterized protein</fullName>
    </submittedName>
</protein>
<sequence>MDLHLVAVQRAAQAAARNENSTFTIEALGEAEASGLTTSLAAAAPLSLLYSRA</sequence>
<accession>A0A9X3EK97</accession>
<dbReference type="RefSeq" id="WP_267766355.1">
    <property type="nucleotide sequence ID" value="NZ_JAPNKE010000002.1"/>
</dbReference>
<comment type="caution">
    <text evidence="1">The sequence shown here is derived from an EMBL/GenBank/DDBJ whole genome shotgun (WGS) entry which is preliminary data.</text>
</comment>
<dbReference type="EMBL" id="JAPNKE010000002">
    <property type="protein sequence ID" value="MCY1004764.1"/>
    <property type="molecule type" value="Genomic_DNA"/>
</dbReference>